<dbReference type="InterPro" id="IPR000432">
    <property type="entry name" value="DNA_mismatch_repair_MutS_C"/>
</dbReference>
<dbReference type="Pfam" id="PF00488">
    <property type="entry name" value="MutS_V"/>
    <property type="match status" value="1"/>
</dbReference>
<dbReference type="RefSeq" id="WP_119015339.1">
    <property type="nucleotide sequence ID" value="NZ_QXEV01000001.1"/>
</dbReference>
<dbReference type="SUPFAM" id="SSF52540">
    <property type="entry name" value="P-loop containing nucleoside triphosphate hydrolases"/>
    <property type="match status" value="1"/>
</dbReference>
<keyword evidence="6" id="KW-1185">Reference proteome</keyword>
<evidence type="ECO:0000256" key="1">
    <source>
        <dbReference type="ARBA" id="ARBA00022741"/>
    </source>
</evidence>
<dbReference type="InterPro" id="IPR027417">
    <property type="entry name" value="P-loop_NTPase"/>
</dbReference>
<evidence type="ECO:0000313" key="5">
    <source>
        <dbReference type="EMBL" id="RIA78597.1"/>
    </source>
</evidence>
<dbReference type="SMART" id="SM00534">
    <property type="entry name" value="MUTSac"/>
    <property type="match status" value="1"/>
</dbReference>
<organism evidence="5 6">
    <name type="scientific">Anaeroplasma bactoclasticum</name>
    <dbReference type="NCBI Taxonomy" id="2088"/>
    <lineage>
        <taxon>Bacteria</taxon>
        <taxon>Bacillati</taxon>
        <taxon>Mycoplasmatota</taxon>
        <taxon>Mollicutes</taxon>
        <taxon>Anaeroplasmatales</taxon>
        <taxon>Anaeroplasmataceae</taxon>
        <taxon>Anaeroplasma</taxon>
    </lineage>
</organism>
<reference evidence="5 6" key="1">
    <citation type="submission" date="2018-08" db="EMBL/GenBank/DDBJ databases">
        <title>Genomic Encyclopedia of Archaeal and Bacterial Type Strains, Phase II (KMG-II): from individual species to whole genera.</title>
        <authorList>
            <person name="Goeker M."/>
        </authorList>
    </citation>
    <scope>NUCLEOTIDE SEQUENCE [LARGE SCALE GENOMIC DNA]</scope>
    <source>
        <strain evidence="5 6">ATCC 27112</strain>
    </source>
</reference>
<evidence type="ECO:0000256" key="3">
    <source>
        <dbReference type="ARBA" id="ARBA00023125"/>
    </source>
</evidence>
<name>A0A397S3S0_9MOLU</name>
<dbReference type="GO" id="GO:0005829">
    <property type="term" value="C:cytosol"/>
    <property type="evidence" value="ECO:0007669"/>
    <property type="project" value="TreeGrafter"/>
</dbReference>
<dbReference type="AlphaFoldDB" id="A0A397S3S0"/>
<dbReference type="GO" id="GO:0006298">
    <property type="term" value="P:mismatch repair"/>
    <property type="evidence" value="ECO:0007669"/>
    <property type="project" value="InterPro"/>
</dbReference>
<dbReference type="InterPro" id="IPR036187">
    <property type="entry name" value="DNA_mismatch_repair_MutS_sf"/>
</dbReference>
<dbReference type="Proteomes" id="UP000266506">
    <property type="component" value="Unassembled WGS sequence"/>
</dbReference>
<dbReference type="PANTHER" id="PTHR11361">
    <property type="entry name" value="DNA MISMATCH REPAIR PROTEIN MUTS FAMILY MEMBER"/>
    <property type="match status" value="1"/>
</dbReference>
<dbReference type="GO" id="GO:0140664">
    <property type="term" value="F:ATP-dependent DNA damage sensor activity"/>
    <property type="evidence" value="ECO:0007669"/>
    <property type="project" value="InterPro"/>
</dbReference>
<gene>
    <name evidence="5" type="ORF">EI71_00158</name>
</gene>
<keyword evidence="2" id="KW-0067">ATP-binding</keyword>
<dbReference type="Gene3D" id="1.10.1420.10">
    <property type="match status" value="1"/>
</dbReference>
<evidence type="ECO:0000313" key="6">
    <source>
        <dbReference type="Proteomes" id="UP000266506"/>
    </source>
</evidence>
<evidence type="ECO:0000259" key="4">
    <source>
        <dbReference type="SMART" id="SM00534"/>
    </source>
</evidence>
<dbReference type="OrthoDB" id="9808166at2"/>
<proteinExistence type="predicted"/>
<dbReference type="InterPro" id="IPR045076">
    <property type="entry name" value="MutS"/>
</dbReference>
<dbReference type="GO" id="GO:0005524">
    <property type="term" value="F:ATP binding"/>
    <property type="evidence" value="ECO:0007669"/>
    <property type="project" value="UniProtKB-KW"/>
</dbReference>
<protein>
    <submittedName>
        <fullName evidence="5">MutS-like protein</fullName>
    </submittedName>
</protein>
<dbReference type="SUPFAM" id="SSF48334">
    <property type="entry name" value="DNA repair protein MutS, domain III"/>
    <property type="match status" value="1"/>
</dbReference>
<dbReference type="Gene3D" id="3.40.50.300">
    <property type="entry name" value="P-loop containing nucleotide triphosphate hydrolases"/>
    <property type="match status" value="1"/>
</dbReference>
<dbReference type="EMBL" id="QXEV01000001">
    <property type="protein sequence ID" value="RIA78597.1"/>
    <property type="molecule type" value="Genomic_DNA"/>
</dbReference>
<dbReference type="InParanoid" id="A0A397S3S0"/>
<sequence>MKAYLMFKDKNFVLDDNGMYNSIVTLDDLEIESVLKYASDSDELIHNVLKKSLANPLLDLEEIKYRQEVLKDSLDNPEIVRDLYQICVDTLNKIKKYWFGSGSGSLSNTYVSALDHLSYFIEGLKSLREIADKHSNKFKSIGFINLFKDLKEELSNEYLAKVDALVKELNNRDDYLISATLGAHLNGINYTLRHVENEKKYKSSLFNRAPIYKVKEDDSVAKKDLENRKNLALVHAANALAIADNHLDGYFNMLMSELAFYVGNLNLAYELNLVHMPYSIPNVLEINSYDREWIELYDLALVSKKKREVTSNSNIAQDIHLHIITGANSGGKTTFLRSFGQATLMGQAGMLVPAKEFKFPIRSGIYTHFKKEEDKKIKSGKLDEELKRISEIIDHIDKYSLILFNESFSSTNEREGSEINNQIVDALISHSHEGFSVSHLYTFASKYFEDKNVEFLVAERKDDGTRSYRILKGLPEKTAYGLDLYNKVFG</sequence>
<dbReference type="PANTHER" id="PTHR11361:SF34">
    <property type="entry name" value="DNA MISMATCH REPAIR PROTEIN MSH1, MITOCHONDRIAL"/>
    <property type="match status" value="1"/>
</dbReference>
<dbReference type="GO" id="GO:0030983">
    <property type="term" value="F:mismatched DNA binding"/>
    <property type="evidence" value="ECO:0007669"/>
    <property type="project" value="InterPro"/>
</dbReference>
<feature type="domain" description="DNA mismatch repair proteins mutS family" evidence="4">
    <location>
        <begin position="319"/>
        <end position="490"/>
    </location>
</feature>
<keyword evidence="1" id="KW-0547">Nucleotide-binding</keyword>
<evidence type="ECO:0000256" key="2">
    <source>
        <dbReference type="ARBA" id="ARBA00022840"/>
    </source>
</evidence>
<keyword evidence="3" id="KW-0238">DNA-binding</keyword>
<comment type="caution">
    <text evidence="5">The sequence shown here is derived from an EMBL/GenBank/DDBJ whole genome shotgun (WGS) entry which is preliminary data.</text>
</comment>
<accession>A0A397S3S0</accession>